<gene>
    <name evidence="2" type="ORF">C8P70_11428</name>
</gene>
<evidence type="ECO:0000259" key="1">
    <source>
        <dbReference type="PROSITE" id="PS51724"/>
    </source>
</evidence>
<accession>A0A4R7F444</accession>
<feature type="domain" description="SPOR" evidence="1">
    <location>
        <begin position="233"/>
        <end position="311"/>
    </location>
</feature>
<sequence>MGIEKHISALLYRYQCVIVPGFGAFLTEIQSSYYDDKKQIFFPPQKRVLFNVNITHNDGLLANHIANQEKMSYDQATELIKNSINKWSEELNSFGMLKLSPIGVLNSNNEGGLVFEPSVNSNFLATSFGLSGVVSSEILREKEAPAPVIHINSAPQVNKKPNRYTFLRYASVFTLMAGIGGILVNNGYNAYLSDQTLAIEKSVQTKVQQQLQQATFVIEPDLEAITLSVKDKSEVPMPYHIVASAFRSEANAQKAVEQLKAKGFEQAVFLEKNRHGMYPVLYSSYINQEEAQTRLKEIHKTINPDAWILVQ</sequence>
<organism evidence="2 3">
    <name type="scientific">Myroides indicus</name>
    <dbReference type="NCBI Taxonomy" id="1323422"/>
    <lineage>
        <taxon>Bacteria</taxon>
        <taxon>Pseudomonadati</taxon>
        <taxon>Bacteroidota</taxon>
        <taxon>Flavobacteriia</taxon>
        <taxon>Flavobacteriales</taxon>
        <taxon>Flavobacteriaceae</taxon>
        <taxon>Myroides</taxon>
    </lineage>
</organism>
<dbReference type="AlphaFoldDB" id="A0A4R7F444"/>
<dbReference type="OrthoDB" id="653949at2"/>
<dbReference type="Proteomes" id="UP000295215">
    <property type="component" value="Unassembled WGS sequence"/>
</dbReference>
<evidence type="ECO:0000313" key="2">
    <source>
        <dbReference type="EMBL" id="TDS57895.1"/>
    </source>
</evidence>
<dbReference type="PROSITE" id="PS51724">
    <property type="entry name" value="SPOR"/>
    <property type="match status" value="1"/>
</dbReference>
<dbReference type="EMBL" id="SOAG01000014">
    <property type="protein sequence ID" value="TDS57895.1"/>
    <property type="molecule type" value="Genomic_DNA"/>
</dbReference>
<dbReference type="GO" id="GO:0042834">
    <property type="term" value="F:peptidoglycan binding"/>
    <property type="evidence" value="ECO:0007669"/>
    <property type="project" value="InterPro"/>
</dbReference>
<dbReference type="InterPro" id="IPR007730">
    <property type="entry name" value="SPOR-like_dom"/>
</dbReference>
<reference evidence="2 3" key="1">
    <citation type="submission" date="2019-03" db="EMBL/GenBank/DDBJ databases">
        <title>Genomic Encyclopedia of Archaeal and Bacterial Type Strains, Phase II (KMG-II): from individual species to whole genera.</title>
        <authorList>
            <person name="Goeker M."/>
        </authorList>
    </citation>
    <scope>NUCLEOTIDE SEQUENCE [LARGE SCALE GENOMIC DNA]</scope>
    <source>
        <strain evidence="2 3">DSM 28213</strain>
    </source>
</reference>
<dbReference type="Gene3D" id="3.30.70.1070">
    <property type="entry name" value="Sporulation related repeat"/>
    <property type="match status" value="1"/>
</dbReference>
<dbReference type="Pfam" id="PF18175">
    <property type="entry name" value="HU-CCDC81_bac_2"/>
    <property type="match status" value="1"/>
</dbReference>
<name>A0A4R7F444_9FLAO</name>
<dbReference type="InterPro" id="IPR040495">
    <property type="entry name" value="HU-CCDC81_bac_1"/>
</dbReference>
<protein>
    <submittedName>
        <fullName evidence="2">Sporulation related protein</fullName>
    </submittedName>
</protein>
<dbReference type="Pfam" id="PF18174">
    <property type="entry name" value="HU-CCDC81_bac_1"/>
    <property type="match status" value="1"/>
</dbReference>
<proteinExistence type="predicted"/>
<dbReference type="Pfam" id="PF05036">
    <property type="entry name" value="SPOR"/>
    <property type="match status" value="1"/>
</dbReference>
<dbReference type="InterPro" id="IPR036680">
    <property type="entry name" value="SPOR-like_sf"/>
</dbReference>
<keyword evidence="3" id="KW-1185">Reference proteome</keyword>
<dbReference type="InterPro" id="IPR041268">
    <property type="entry name" value="HU-CCDC81_bac_2"/>
</dbReference>
<evidence type="ECO:0000313" key="3">
    <source>
        <dbReference type="Proteomes" id="UP000295215"/>
    </source>
</evidence>
<dbReference type="SUPFAM" id="SSF110997">
    <property type="entry name" value="Sporulation related repeat"/>
    <property type="match status" value="1"/>
</dbReference>
<comment type="caution">
    <text evidence="2">The sequence shown here is derived from an EMBL/GenBank/DDBJ whole genome shotgun (WGS) entry which is preliminary data.</text>
</comment>
<dbReference type="RefSeq" id="WP_133712646.1">
    <property type="nucleotide sequence ID" value="NZ_SOAG01000014.1"/>
</dbReference>